<dbReference type="PANTHER" id="PTHR22950:SF154">
    <property type="entry name" value="PROTON-COUPLED AMINO ACID TRANSPORTER-LIKE PROTEIN PATHETIC"/>
    <property type="match status" value="1"/>
</dbReference>
<organism evidence="7">
    <name type="scientific">Cacopsylla melanoneura</name>
    <dbReference type="NCBI Taxonomy" id="428564"/>
    <lineage>
        <taxon>Eukaryota</taxon>
        <taxon>Metazoa</taxon>
        <taxon>Ecdysozoa</taxon>
        <taxon>Arthropoda</taxon>
        <taxon>Hexapoda</taxon>
        <taxon>Insecta</taxon>
        <taxon>Pterygota</taxon>
        <taxon>Neoptera</taxon>
        <taxon>Paraneoptera</taxon>
        <taxon>Hemiptera</taxon>
        <taxon>Sternorrhyncha</taxon>
        <taxon>Psylloidea</taxon>
        <taxon>Psyllidae</taxon>
        <taxon>Psyllinae</taxon>
        <taxon>Cacopsylla</taxon>
    </lineage>
</organism>
<feature type="domain" description="Amino acid transporter transmembrane" evidence="6">
    <location>
        <begin position="69"/>
        <end position="464"/>
    </location>
</feature>
<feature type="transmembrane region" description="Helical" evidence="5">
    <location>
        <begin position="408"/>
        <end position="430"/>
    </location>
</feature>
<feature type="transmembrane region" description="Helical" evidence="5">
    <location>
        <begin position="263"/>
        <end position="279"/>
    </location>
</feature>
<dbReference type="EMBL" id="HBUF01352583">
    <property type="protein sequence ID" value="CAG6715030.1"/>
    <property type="molecule type" value="Transcribed_RNA"/>
</dbReference>
<evidence type="ECO:0000256" key="2">
    <source>
        <dbReference type="ARBA" id="ARBA00022692"/>
    </source>
</evidence>
<feature type="transmembrane region" description="Helical" evidence="5">
    <location>
        <begin position="291"/>
        <end position="317"/>
    </location>
</feature>
<proteinExistence type="predicted"/>
<feature type="transmembrane region" description="Helical" evidence="5">
    <location>
        <begin position="337"/>
        <end position="361"/>
    </location>
</feature>
<dbReference type="EMBL" id="HBUF01105991">
    <property type="protein sequence ID" value="CAG6639208.1"/>
    <property type="molecule type" value="Transcribed_RNA"/>
</dbReference>
<dbReference type="EMBL" id="HBUF01105994">
    <property type="protein sequence ID" value="CAG6639214.1"/>
    <property type="molecule type" value="Transcribed_RNA"/>
</dbReference>
<dbReference type="EMBL" id="HBUF01105992">
    <property type="protein sequence ID" value="CAG6639210.1"/>
    <property type="molecule type" value="Transcribed_RNA"/>
</dbReference>
<dbReference type="EMBL" id="HBUF01105990">
    <property type="protein sequence ID" value="CAG6639206.1"/>
    <property type="molecule type" value="Transcribed_RNA"/>
</dbReference>
<dbReference type="GO" id="GO:0015179">
    <property type="term" value="F:L-amino acid transmembrane transporter activity"/>
    <property type="evidence" value="ECO:0007669"/>
    <property type="project" value="TreeGrafter"/>
</dbReference>
<keyword evidence="4 5" id="KW-0472">Membrane</keyword>
<evidence type="ECO:0000256" key="3">
    <source>
        <dbReference type="ARBA" id="ARBA00022989"/>
    </source>
</evidence>
<comment type="subcellular location">
    <subcellularLocation>
        <location evidence="1">Membrane</location>
        <topology evidence="1">Multi-pass membrane protein</topology>
    </subcellularLocation>
</comment>
<evidence type="ECO:0000259" key="6">
    <source>
        <dbReference type="Pfam" id="PF01490"/>
    </source>
</evidence>
<feature type="transmembrane region" description="Helical" evidence="5">
    <location>
        <begin position="95"/>
        <end position="117"/>
    </location>
</feature>
<keyword evidence="2 5" id="KW-0812">Transmembrane</keyword>
<feature type="transmembrane region" description="Helical" evidence="5">
    <location>
        <begin position="225"/>
        <end position="243"/>
    </location>
</feature>
<dbReference type="EMBL" id="HBUF01352584">
    <property type="protein sequence ID" value="CAG6715032.1"/>
    <property type="molecule type" value="Transcribed_RNA"/>
</dbReference>
<evidence type="ECO:0000313" key="7">
    <source>
        <dbReference type="EMBL" id="CAG6715030.1"/>
    </source>
</evidence>
<evidence type="ECO:0000256" key="5">
    <source>
        <dbReference type="SAM" id="Phobius"/>
    </source>
</evidence>
<dbReference type="InterPro" id="IPR013057">
    <property type="entry name" value="AA_transpt_TM"/>
</dbReference>
<keyword evidence="3 5" id="KW-1133">Transmembrane helix</keyword>
<dbReference type="Pfam" id="PF01490">
    <property type="entry name" value="Aa_trans"/>
    <property type="match status" value="1"/>
</dbReference>
<dbReference type="GO" id="GO:0005774">
    <property type="term" value="C:vacuolar membrane"/>
    <property type="evidence" value="ECO:0007669"/>
    <property type="project" value="TreeGrafter"/>
</dbReference>
<evidence type="ECO:0000256" key="1">
    <source>
        <dbReference type="ARBA" id="ARBA00004141"/>
    </source>
</evidence>
<name>A0A8D8UXA7_9HEMI</name>
<dbReference type="AlphaFoldDB" id="A0A8D8UXA7"/>
<feature type="transmembrane region" description="Helical" evidence="5">
    <location>
        <begin position="442"/>
        <end position="459"/>
    </location>
</feature>
<accession>A0A8D8UXA7</accession>
<protein>
    <submittedName>
        <fullName evidence="7">Proton-coupled amino acid transporter 4</fullName>
    </submittedName>
</protein>
<dbReference type="PANTHER" id="PTHR22950">
    <property type="entry name" value="AMINO ACID TRANSPORTER"/>
    <property type="match status" value="1"/>
</dbReference>
<feature type="transmembrane region" description="Helical" evidence="5">
    <location>
        <begin position="159"/>
        <end position="180"/>
    </location>
</feature>
<sequence length="511" mass="56102">MDSHPPGHIAEMETFLPQDGSKQKDSTNIGSYKVAIVPSKIRDEAVQLNQLDWDPFKERKLAHPVTDGETLTHLLKAALGSGILSMPFAFKNSGLTAGIFLTILVSFICTHCAYIIVQCAHVLYRKTRVTAMSLPEIGEVAFAKGPVWGRKYAKSARTLIQVALFLAYFGSCSVYCVIIAKNFSQVISYHTGTNWDIRIYISAFLIPMILLCWTPNLKSLAPVSMFANLCMGLGLGITFYYIVWDLHKPSELPQLAPVENIPIFLSITIFAIEAIGVVMPLENNMATPRHFVGLCGVLNQGMGGVTLVYIFLGFIGYLKYGEETQDNITYNLPQEEFAPQVANISIGMAVFCTFALQFFVAKEIVWNGLKDNFPKRPVFYEYVVRTIIVIAAVGLAVAVPTIGPFLGLIGALCFSFLGLIIPVFIEVVTYWEGGFGAYNWRIFKNILVLIFGILALVFGTQTSITDIIKAYSPAEPIVTPLLNATLVDTLVANATSLVEKVANSTFAATAQ</sequence>
<feature type="transmembrane region" description="Helical" evidence="5">
    <location>
        <begin position="382"/>
        <end position="402"/>
    </location>
</feature>
<evidence type="ECO:0000256" key="4">
    <source>
        <dbReference type="ARBA" id="ARBA00023136"/>
    </source>
</evidence>
<feature type="transmembrane region" description="Helical" evidence="5">
    <location>
        <begin position="195"/>
        <end position="213"/>
    </location>
</feature>
<reference evidence="7" key="1">
    <citation type="submission" date="2021-05" db="EMBL/GenBank/DDBJ databases">
        <authorList>
            <person name="Alioto T."/>
            <person name="Alioto T."/>
            <person name="Gomez Garrido J."/>
        </authorList>
    </citation>
    <scope>NUCLEOTIDE SEQUENCE</scope>
</reference>